<dbReference type="EC" id="2.7.11.1" evidence="17"/>
<keyword evidence="5 20" id="KW-0812">Transmembrane</keyword>
<evidence type="ECO:0000313" key="26">
    <source>
        <dbReference type="EMBL" id="KAK4270251.1"/>
    </source>
</evidence>
<dbReference type="GO" id="GO:0004674">
    <property type="term" value="F:protein serine/threonine kinase activity"/>
    <property type="evidence" value="ECO:0007669"/>
    <property type="project" value="UniProtKB-KW"/>
</dbReference>
<dbReference type="SUPFAM" id="SSF56112">
    <property type="entry name" value="Protein kinase-like (PK-like)"/>
    <property type="match status" value="1"/>
</dbReference>
<gene>
    <name evidence="26" type="ORF">QN277_023310</name>
</gene>
<sequence length="823" mass="93778">MIYDIAVSSIFLHLLLFVSFQYSSSSSSSSTFTSGSSLSVEKPEDVLVSPNGAFAAGFYVIGENAYVFAIWFTQPPQSSPSSNNVVWIANRDQPVNGKRSSLSLLRTGTLILSDAGKRNIWSSETTSSWPTRLTLNDNGNLVLFEFHSQDTKNILWQSFDFPTDTLLPGQQLKNDTQLVASRSDTNHSSGFYKLFFDDSNVLRLLYHRLDVSDAYWPAPWMLSFEAGRSTHNINRVAVLDSLGKFLSTDNYNFTTSDYDTSTQRRLKIDPDGNLRVYSLKQNDSINQWYVSWQAIPDSCHVHGICGVNSFCQYDASKGGKYCSCLPGYRAKNHSDWSYGCEPKFEFTCDQNFLKLPNVEFYGNDYIYKLNISYKNCKDLCVYDCECKAFQYTFGEDVGRFRCYIKRILANGHNSPSFRGTTYLRLPKSNQDSFFLEEEESAHDIGDICFVKLEGDSRNGISFVKFLLWFSVAVGVVEVLFISIIWCSLIRPKKNSDATQQVYNFLSPFRFRKFTYSELKQATKGFKEEIGRGASGIVYKGVLSDQRVVAVKKLNGNNNGGKHEEGEFMAEMSIIGRLNHMNLIEMWGYCAEGKQRLLMYEYMEKGSLAENLKSNTLDWTKRYNIALGTARVLAYLHEECLEWILHCDIKPQNILLDSNYQPKVADFGLSKLRNRNEQNTQSFSMIRGTRGYMAPEWVFNHPITSKVDVYSYGMVVLEMITGRSPMTMKIHSDYDDDDDQEGHNVRLVTWVREKKNNTTSSSWRSWVEQIIDPGMGSECEAGEMQKIETLASVALKCVEEDKNRRPTMSQVVEVLLSHEDYASS</sequence>
<dbReference type="FunFam" id="3.30.200.20:FF:000059">
    <property type="entry name" value="S-receptor-like serine/threonine-protein kinase"/>
    <property type="match status" value="1"/>
</dbReference>
<evidence type="ECO:0000256" key="11">
    <source>
        <dbReference type="ARBA" id="ARBA00023136"/>
    </source>
</evidence>
<dbReference type="PROSITE" id="PS50927">
    <property type="entry name" value="BULB_LECTIN"/>
    <property type="match status" value="1"/>
</dbReference>
<evidence type="ECO:0000256" key="13">
    <source>
        <dbReference type="ARBA" id="ARBA00023170"/>
    </source>
</evidence>
<comment type="caution">
    <text evidence="18">Lacks conserved residue(s) required for the propagation of feature annotation.</text>
</comment>
<feature type="domain" description="Protein kinase" evidence="22">
    <location>
        <begin position="523"/>
        <end position="820"/>
    </location>
</feature>
<dbReference type="Gene3D" id="3.30.200.20">
    <property type="entry name" value="Phosphorylase Kinase, domain 1"/>
    <property type="match status" value="1"/>
</dbReference>
<evidence type="ECO:0000259" key="25">
    <source>
        <dbReference type="PROSITE" id="PS50948"/>
    </source>
</evidence>
<keyword evidence="11 20" id="KW-0472">Membrane</keyword>
<evidence type="ECO:0000256" key="5">
    <source>
        <dbReference type="ARBA" id="ARBA00022692"/>
    </source>
</evidence>
<dbReference type="PROSITE" id="PS50948">
    <property type="entry name" value="PAN"/>
    <property type="match status" value="1"/>
</dbReference>
<organism evidence="26 27">
    <name type="scientific">Acacia crassicarpa</name>
    <name type="common">northern wattle</name>
    <dbReference type="NCBI Taxonomy" id="499986"/>
    <lineage>
        <taxon>Eukaryota</taxon>
        <taxon>Viridiplantae</taxon>
        <taxon>Streptophyta</taxon>
        <taxon>Embryophyta</taxon>
        <taxon>Tracheophyta</taxon>
        <taxon>Spermatophyta</taxon>
        <taxon>Magnoliopsida</taxon>
        <taxon>eudicotyledons</taxon>
        <taxon>Gunneridae</taxon>
        <taxon>Pentapetalae</taxon>
        <taxon>rosids</taxon>
        <taxon>fabids</taxon>
        <taxon>Fabales</taxon>
        <taxon>Fabaceae</taxon>
        <taxon>Caesalpinioideae</taxon>
        <taxon>mimosoid clade</taxon>
        <taxon>Acacieae</taxon>
        <taxon>Acacia</taxon>
    </lineage>
</organism>
<dbReference type="SUPFAM" id="SSF51110">
    <property type="entry name" value="alpha-D-mannose-specific plant lectins"/>
    <property type="match status" value="1"/>
</dbReference>
<evidence type="ECO:0000313" key="27">
    <source>
        <dbReference type="Proteomes" id="UP001293593"/>
    </source>
</evidence>
<dbReference type="InterPro" id="IPR008271">
    <property type="entry name" value="Ser/Thr_kinase_AS"/>
</dbReference>
<keyword evidence="9 17" id="KW-0067">ATP-binding</keyword>
<evidence type="ECO:0000256" key="20">
    <source>
        <dbReference type="SAM" id="Phobius"/>
    </source>
</evidence>
<dbReference type="SMART" id="SM00220">
    <property type="entry name" value="S_TKc"/>
    <property type="match status" value="1"/>
</dbReference>
<feature type="domain" description="Apple" evidence="25">
    <location>
        <begin position="348"/>
        <end position="421"/>
    </location>
</feature>
<evidence type="ECO:0000256" key="15">
    <source>
        <dbReference type="ARBA" id="ARBA00047899"/>
    </source>
</evidence>
<feature type="binding site" evidence="19">
    <location>
        <position position="552"/>
    </location>
    <ligand>
        <name>ATP</name>
        <dbReference type="ChEBI" id="CHEBI:30616"/>
    </ligand>
</feature>
<comment type="similarity">
    <text evidence="17">Belongs to the protein kinase superfamily. Ser/Thr protein kinase family.</text>
</comment>
<dbReference type="GO" id="GO:0005524">
    <property type="term" value="F:ATP binding"/>
    <property type="evidence" value="ECO:0007669"/>
    <property type="project" value="UniProtKB-UniRule"/>
</dbReference>
<feature type="transmembrane region" description="Helical" evidence="20">
    <location>
        <begin position="465"/>
        <end position="485"/>
    </location>
</feature>
<dbReference type="PROSITE" id="PS00108">
    <property type="entry name" value="PROTEIN_KINASE_ST"/>
    <property type="match status" value="1"/>
</dbReference>
<dbReference type="AlphaFoldDB" id="A0AAE1MRI5"/>
<evidence type="ECO:0000256" key="7">
    <source>
        <dbReference type="ARBA" id="ARBA00022741"/>
    </source>
</evidence>
<evidence type="ECO:0000256" key="19">
    <source>
        <dbReference type="PROSITE-ProRule" id="PRU10141"/>
    </source>
</evidence>
<reference evidence="26" key="1">
    <citation type="submission" date="2023-10" db="EMBL/GenBank/DDBJ databases">
        <title>Chromosome-level genome of the transformable northern wattle, Acacia crassicarpa.</title>
        <authorList>
            <person name="Massaro I."/>
            <person name="Sinha N.R."/>
            <person name="Poethig S."/>
            <person name="Leichty A.R."/>
        </authorList>
    </citation>
    <scope>NUCLEOTIDE SEQUENCE</scope>
    <source>
        <strain evidence="26">Acra3RX</strain>
        <tissue evidence="26">Leaf</tissue>
    </source>
</reference>
<dbReference type="PANTHER" id="PTHR47974:SF3">
    <property type="entry name" value="RECEPTOR-LIKE SERINE_THREONINE-PROTEIN KINASE"/>
    <property type="match status" value="1"/>
</dbReference>
<dbReference type="InterPro" id="IPR000742">
    <property type="entry name" value="EGF"/>
</dbReference>
<dbReference type="PROSITE" id="PS50011">
    <property type="entry name" value="PROTEIN_KINASE_DOM"/>
    <property type="match status" value="1"/>
</dbReference>
<dbReference type="PROSITE" id="PS00107">
    <property type="entry name" value="PROTEIN_KINASE_ATP"/>
    <property type="match status" value="1"/>
</dbReference>
<evidence type="ECO:0000256" key="2">
    <source>
        <dbReference type="ARBA" id="ARBA00022527"/>
    </source>
</evidence>
<dbReference type="CDD" id="cd14066">
    <property type="entry name" value="STKc_IRAK"/>
    <property type="match status" value="1"/>
</dbReference>
<evidence type="ECO:0000256" key="1">
    <source>
        <dbReference type="ARBA" id="ARBA00004479"/>
    </source>
</evidence>
<evidence type="ECO:0000256" key="21">
    <source>
        <dbReference type="SAM" id="SignalP"/>
    </source>
</evidence>
<dbReference type="PANTHER" id="PTHR47974">
    <property type="entry name" value="OS07G0415500 PROTEIN"/>
    <property type="match status" value="1"/>
</dbReference>
<keyword evidence="13" id="KW-0675">Receptor</keyword>
<evidence type="ECO:0000256" key="18">
    <source>
        <dbReference type="PROSITE-ProRule" id="PRU00076"/>
    </source>
</evidence>
<dbReference type="CDD" id="cd00028">
    <property type="entry name" value="B_lectin"/>
    <property type="match status" value="1"/>
</dbReference>
<dbReference type="SMART" id="SM00108">
    <property type="entry name" value="B_lectin"/>
    <property type="match status" value="1"/>
</dbReference>
<evidence type="ECO:0000259" key="24">
    <source>
        <dbReference type="PROSITE" id="PS50927"/>
    </source>
</evidence>
<keyword evidence="2 17" id="KW-0723">Serine/threonine-protein kinase</keyword>
<dbReference type="FunFam" id="1.10.510.10:FF:000537">
    <property type="entry name" value="Putative receptor-like protein kinase"/>
    <property type="match status" value="1"/>
</dbReference>
<keyword evidence="3 18" id="KW-0245">EGF-like domain</keyword>
<dbReference type="Pfam" id="PF01453">
    <property type="entry name" value="B_lectin"/>
    <property type="match status" value="1"/>
</dbReference>
<keyword evidence="8 17" id="KW-0418">Kinase</keyword>
<evidence type="ECO:0000256" key="6">
    <source>
        <dbReference type="ARBA" id="ARBA00022729"/>
    </source>
</evidence>
<feature type="chain" id="PRO_5042007184" description="Receptor-like serine/threonine-protein kinase" evidence="21">
    <location>
        <begin position="26"/>
        <end position="823"/>
    </location>
</feature>
<evidence type="ECO:0000259" key="23">
    <source>
        <dbReference type="PROSITE" id="PS50026"/>
    </source>
</evidence>
<comment type="subcellular location">
    <subcellularLocation>
        <location evidence="1">Membrane</location>
        <topology evidence="1">Single-pass type I membrane protein</topology>
    </subcellularLocation>
</comment>
<evidence type="ECO:0000256" key="16">
    <source>
        <dbReference type="ARBA" id="ARBA00048679"/>
    </source>
</evidence>
<dbReference type="Pfam" id="PF00069">
    <property type="entry name" value="Pkinase"/>
    <property type="match status" value="1"/>
</dbReference>
<dbReference type="Gene3D" id="3.50.4.10">
    <property type="entry name" value="Hepatocyte Growth Factor"/>
    <property type="match status" value="1"/>
</dbReference>
<dbReference type="Gene3D" id="1.10.510.10">
    <property type="entry name" value="Transferase(Phosphotransferase) domain 1"/>
    <property type="match status" value="1"/>
</dbReference>
<evidence type="ECO:0000256" key="17">
    <source>
        <dbReference type="PIRNR" id="PIRNR000641"/>
    </source>
</evidence>
<dbReference type="InterPro" id="IPR017441">
    <property type="entry name" value="Protein_kinase_ATP_BS"/>
</dbReference>
<comment type="catalytic activity">
    <reaction evidence="15 17">
        <text>L-threonyl-[protein] + ATP = O-phospho-L-threonyl-[protein] + ADP + H(+)</text>
        <dbReference type="Rhea" id="RHEA:46608"/>
        <dbReference type="Rhea" id="RHEA-COMP:11060"/>
        <dbReference type="Rhea" id="RHEA-COMP:11605"/>
        <dbReference type="ChEBI" id="CHEBI:15378"/>
        <dbReference type="ChEBI" id="CHEBI:30013"/>
        <dbReference type="ChEBI" id="CHEBI:30616"/>
        <dbReference type="ChEBI" id="CHEBI:61977"/>
        <dbReference type="ChEBI" id="CHEBI:456216"/>
        <dbReference type="EC" id="2.7.11.1"/>
    </reaction>
</comment>
<dbReference type="InterPro" id="IPR024171">
    <property type="entry name" value="SRK-like_kinase"/>
</dbReference>
<keyword evidence="7 17" id="KW-0547">Nucleotide-binding</keyword>
<evidence type="ECO:0000256" key="12">
    <source>
        <dbReference type="ARBA" id="ARBA00023157"/>
    </source>
</evidence>
<accession>A0AAE1MRI5</accession>
<dbReference type="GO" id="GO:0016020">
    <property type="term" value="C:membrane"/>
    <property type="evidence" value="ECO:0007669"/>
    <property type="project" value="UniProtKB-SubCell"/>
</dbReference>
<comment type="catalytic activity">
    <reaction evidence="16 17">
        <text>L-seryl-[protein] + ATP = O-phospho-L-seryl-[protein] + ADP + H(+)</text>
        <dbReference type="Rhea" id="RHEA:17989"/>
        <dbReference type="Rhea" id="RHEA-COMP:9863"/>
        <dbReference type="Rhea" id="RHEA-COMP:11604"/>
        <dbReference type="ChEBI" id="CHEBI:15378"/>
        <dbReference type="ChEBI" id="CHEBI:29999"/>
        <dbReference type="ChEBI" id="CHEBI:30616"/>
        <dbReference type="ChEBI" id="CHEBI:83421"/>
        <dbReference type="ChEBI" id="CHEBI:456216"/>
        <dbReference type="EC" id="2.7.11.1"/>
    </reaction>
</comment>
<evidence type="ECO:0000256" key="3">
    <source>
        <dbReference type="ARBA" id="ARBA00022536"/>
    </source>
</evidence>
<dbReference type="Pfam" id="PF00954">
    <property type="entry name" value="S_locus_glycop"/>
    <property type="match status" value="1"/>
</dbReference>
<keyword evidence="12 18" id="KW-1015">Disulfide bond</keyword>
<keyword evidence="4 17" id="KW-0808">Transferase</keyword>
<dbReference type="Proteomes" id="UP001293593">
    <property type="component" value="Unassembled WGS sequence"/>
</dbReference>
<dbReference type="PROSITE" id="PS50026">
    <property type="entry name" value="EGF_3"/>
    <property type="match status" value="1"/>
</dbReference>
<dbReference type="EMBL" id="JAWXYG010000006">
    <property type="protein sequence ID" value="KAK4270251.1"/>
    <property type="molecule type" value="Genomic_DNA"/>
</dbReference>
<proteinExistence type="inferred from homology"/>
<evidence type="ECO:0000256" key="10">
    <source>
        <dbReference type="ARBA" id="ARBA00022989"/>
    </source>
</evidence>
<evidence type="ECO:0000259" key="22">
    <source>
        <dbReference type="PROSITE" id="PS50011"/>
    </source>
</evidence>
<dbReference type="InterPro" id="IPR011009">
    <property type="entry name" value="Kinase-like_dom_sf"/>
</dbReference>
<dbReference type="GO" id="GO:0048544">
    <property type="term" value="P:recognition of pollen"/>
    <property type="evidence" value="ECO:0007669"/>
    <property type="project" value="InterPro"/>
</dbReference>
<keyword evidence="6 21" id="KW-0732">Signal</keyword>
<dbReference type="PIRSF" id="PIRSF000641">
    <property type="entry name" value="SRK"/>
    <property type="match status" value="1"/>
</dbReference>
<keyword evidence="14" id="KW-0325">Glycoprotein</keyword>
<dbReference type="CDD" id="cd01098">
    <property type="entry name" value="PAN_AP_plant"/>
    <property type="match status" value="1"/>
</dbReference>
<evidence type="ECO:0000256" key="4">
    <source>
        <dbReference type="ARBA" id="ARBA00022679"/>
    </source>
</evidence>
<dbReference type="InterPro" id="IPR001480">
    <property type="entry name" value="Bulb-type_lectin_dom"/>
</dbReference>
<feature type="domain" description="EGF-like" evidence="23">
    <location>
        <begin position="295"/>
        <end position="334"/>
    </location>
</feature>
<feature type="disulfide bond" evidence="18">
    <location>
        <begin position="305"/>
        <end position="322"/>
    </location>
</feature>
<evidence type="ECO:0000256" key="8">
    <source>
        <dbReference type="ARBA" id="ARBA00022777"/>
    </source>
</evidence>
<feature type="signal peptide" evidence="21">
    <location>
        <begin position="1"/>
        <end position="25"/>
    </location>
</feature>
<keyword evidence="10 20" id="KW-1133">Transmembrane helix</keyword>
<dbReference type="InterPro" id="IPR000858">
    <property type="entry name" value="S_locus_glycoprot_dom"/>
</dbReference>
<dbReference type="Gene3D" id="2.90.10.10">
    <property type="entry name" value="Bulb-type lectin domain"/>
    <property type="match status" value="2"/>
</dbReference>
<dbReference type="InterPro" id="IPR036426">
    <property type="entry name" value="Bulb-type_lectin_dom_sf"/>
</dbReference>
<keyword evidence="27" id="KW-1185">Reference proteome</keyword>
<evidence type="ECO:0000256" key="14">
    <source>
        <dbReference type="ARBA" id="ARBA00023180"/>
    </source>
</evidence>
<comment type="caution">
    <text evidence="26">The sequence shown here is derived from an EMBL/GenBank/DDBJ whole genome shotgun (WGS) entry which is preliminary data.</text>
</comment>
<evidence type="ECO:0000256" key="9">
    <source>
        <dbReference type="ARBA" id="ARBA00022840"/>
    </source>
</evidence>
<dbReference type="InterPro" id="IPR000719">
    <property type="entry name" value="Prot_kinase_dom"/>
</dbReference>
<name>A0AAE1MRI5_9FABA</name>
<protein>
    <recommendedName>
        <fullName evidence="17">Receptor-like serine/threonine-protein kinase</fullName>
        <ecNumber evidence="17">2.7.11.1</ecNumber>
    </recommendedName>
</protein>
<feature type="domain" description="Bulb-type lectin" evidence="24">
    <location>
        <begin position="23"/>
        <end position="156"/>
    </location>
</feature>
<dbReference type="InterPro" id="IPR003609">
    <property type="entry name" value="Pan_app"/>
</dbReference>